<evidence type="ECO:0000259" key="3">
    <source>
        <dbReference type="PROSITE" id="PS50113"/>
    </source>
</evidence>
<dbReference type="PANTHER" id="PTHR43156">
    <property type="entry name" value="STAGE II SPORULATION PROTEIN E-RELATED"/>
    <property type="match status" value="1"/>
</dbReference>
<dbReference type="NCBIfam" id="TIGR00229">
    <property type="entry name" value="sensory_box"/>
    <property type="match status" value="1"/>
</dbReference>
<dbReference type="InterPro" id="IPR003018">
    <property type="entry name" value="GAF"/>
</dbReference>
<dbReference type="SMART" id="SM00331">
    <property type="entry name" value="PP2C_SIG"/>
    <property type="match status" value="1"/>
</dbReference>
<dbReference type="SUPFAM" id="SSF55785">
    <property type="entry name" value="PYP-like sensor domain (PAS domain)"/>
    <property type="match status" value="2"/>
</dbReference>
<dbReference type="InterPro" id="IPR001610">
    <property type="entry name" value="PAC"/>
</dbReference>
<dbReference type="Pfam" id="PF08448">
    <property type="entry name" value="PAS_4"/>
    <property type="match status" value="1"/>
</dbReference>
<name>F4H3I0_CELFA</name>
<accession>F4H3I0</accession>
<evidence type="ECO:0000313" key="4">
    <source>
        <dbReference type="EMBL" id="AEE46525.1"/>
    </source>
</evidence>
<feature type="domain" description="PAC" evidence="3">
    <location>
        <begin position="92"/>
        <end position="144"/>
    </location>
</feature>
<gene>
    <name evidence="4" type="ordered locus">Celf_2398</name>
</gene>
<dbReference type="Gene3D" id="3.30.450.40">
    <property type="match status" value="1"/>
</dbReference>
<dbReference type="EMBL" id="CP002666">
    <property type="protein sequence ID" value="AEE46525.1"/>
    <property type="molecule type" value="Genomic_DNA"/>
</dbReference>
<dbReference type="InterPro" id="IPR001932">
    <property type="entry name" value="PPM-type_phosphatase-like_dom"/>
</dbReference>
<reference evidence="4 5" key="1">
    <citation type="submission" date="2011-04" db="EMBL/GenBank/DDBJ databases">
        <title>Complete sequence of Cellulomonas fimi ATCC 484.</title>
        <authorList>
            <consortium name="US DOE Joint Genome Institute"/>
            <person name="Lucas S."/>
            <person name="Han J."/>
            <person name="Lapidus A."/>
            <person name="Cheng J.-F."/>
            <person name="Goodwin L."/>
            <person name="Pitluck S."/>
            <person name="Peters L."/>
            <person name="Chertkov O."/>
            <person name="Detter J.C."/>
            <person name="Han C."/>
            <person name="Tapia R."/>
            <person name="Land M."/>
            <person name="Hauser L."/>
            <person name="Kyrpides N."/>
            <person name="Ivanova N."/>
            <person name="Ovchinnikova G."/>
            <person name="Pagani I."/>
            <person name="Mead D."/>
            <person name="Brumm P."/>
            <person name="Woyke T."/>
        </authorList>
    </citation>
    <scope>NUCLEOTIDE SEQUENCE [LARGE SCALE GENOMIC DNA]</scope>
    <source>
        <strain evidence="5">ATCC 484 / DSM 20113 / JCM 1341 / NBRC 15513 / NCIMB 8980 / NCTC 7547</strain>
    </source>
</reference>
<dbReference type="HOGENOM" id="CLU_000445_43_8_11"/>
<keyword evidence="1" id="KW-0378">Hydrolase</keyword>
<evidence type="ECO:0000259" key="2">
    <source>
        <dbReference type="PROSITE" id="PS50112"/>
    </source>
</evidence>
<evidence type="ECO:0000256" key="1">
    <source>
        <dbReference type="ARBA" id="ARBA00022801"/>
    </source>
</evidence>
<feature type="domain" description="PAS" evidence="2">
    <location>
        <begin position="138"/>
        <end position="182"/>
    </location>
</feature>
<dbReference type="InterPro" id="IPR036457">
    <property type="entry name" value="PPM-type-like_dom_sf"/>
</dbReference>
<dbReference type="CDD" id="cd00130">
    <property type="entry name" value="PAS"/>
    <property type="match status" value="2"/>
</dbReference>
<dbReference type="InterPro" id="IPR013655">
    <property type="entry name" value="PAS_fold_3"/>
</dbReference>
<dbReference type="PROSITE" id="PS50112">
    <property type="entry name" value="PAS"/>
    <property type="match status" value="1"/>
</dbReference>
<dbReference type="InterPro" id="IPR013656">
    <property type="entry name" value="PAS_4"/>
</dbReference>
<dbReference type="Gene3D" id="3.30.450.20">
    <property type="entry name" value="PAS domain"/>
    <property type="match status" value="2"/>
</dbReference>
<dbReference type="Pfam" id="PF01590">
    <property type="entry name" value="GAF"/>
    <property type="match status" value="1"/>
</dbReference>
<dbReference type="eggNOG" id="COG2208">
    <property type="taxonomic scope" value="Bacteria"/>
</dbReference>
<dbReference type="SMART" id="SM00065">
    <property type="entry name" value="GAF"/>
    <property type="match status" value="1"/>
</dbReference>
<sequence>MTAGDLTIEPDPATEAERVRWMLAVEAAGVGSFDWDLRTGRLEWDDQLLEIFGIARAEFGESLDDFNAALHPDDVARVGAAVGSAIARCGEYTAEYRVVRPDGCVRWVQARGKALAGDDGTAVRMLGAAYDTTDRHDGDARISRVLETMSAAFFLLDDEWRFRYVNAEAEKLLGRPRTDLLGGVIWELFPAAVGSPFEEHYRGAAESGATRAFEAYYPAPLDRWYEVRAWPGADGLSVYFSDCTQRRRSQDRLQLLGEVSDDLASTLDTEDAVARLARHLVPTLASWCLVTLSTDQRHLRDIGSWHADPAGRDTVARYARLRLHALSPTSYLHRALRTGEVVEVPDATREITGVLTGEAVDVLRELAPQTAYAVPLRARGRTVGAMTLFHDAERERLSPEDLTTVVQLADRAGLALDNARLYEEQRHIAESLQRALLTEPVEPEHLDVAVRYLPASRAAQVGGDWYDAFLQRDGATVLVVGDVVGHDTQAAAAMSQVRTLLRGIGYASASAPGALLEELDTAMRGLRVDTMATALVARLERPVPDDGSGRTRLRWSSAGHPPPLLASADGHVEVLDGGGNGPLLGLLAGRERPERQVEPEPGSVLLLYSDGLVERRGEHLRVGIERLRQALQDAVARHPLSDDRGDLERVVDEVVATMLDGDADDDVAVVAAHLRAARPAA</sequence>
<dbReference type="SUPFAM" id="SSF81606">
    <property type="entry name" value="PP2C-like"/>
    <property type="match status" value="1"/>
</dbReference>
<keyword evidence="5" id="KW-1185">Reference proteome</keyword>
<dbReference type="Gene3D" id="2.10.70.100">
    <property type="match status" value="1"/>
</dbReference>
<proteinExistence type="predicted"/>
<protein>
    <submittedName>
        <fullName evidence="4">Putative PAS/PAC sensor protein</fullName>
    </submittedName>
</protein>
<dbReference type="PROSITE" id="PS50113">
    <property type="entry name" value="PAC"/>
    <property type="match status" value="1"/>
</dbReference>
<dbReference type="InterPro" id="IPR035965">
    <property type="entry name" value="PAS-like_dom_sf"/>
</dbReference>
<dbReference type="InterPro" id="IPR000700">
    <property type="entry name" value="PAS-assoc_C"/>
</dbReference>
<dbReference type="PANTHER" id="PTHR43156:SF2">
    <property type="entry name" value="STAGE II SPORULATION PROTEIN E"/>
    <property type="match status" value="1"/>
</dbReference>
<dbReference type="InterPro" id="IPR052016">
    <property type="entry name" value="Bact_Sigma-Reg"/>
</dbReference>
<dbReference type="AlphaFoldDB" id="F4H3I0"/>
<dbReference type="eggNOG" id="COG2203">
    <property type="taxonomic scope" value="Bacteria"/>
</dbReference>
<dbReference type="STRING" id="590998.Celf_2398"/>
<dbReference type="InterPro" id="IPR029016">
    <property type="entry name" value="GAF-like_dom_sf"/>
</dbReference>
<dbReference type="Pfam" id="PF07228">
    <property type="entry name" value="SpoIIE"/>
    <property type="match status" value="1"/>
</dbReference>
<dbReference type="GO" id="GO:0016791">
    <property type="term" value="F:phosphatase activity"/>
    <property type="evidence" value="ECO:0007669"/>
    <property type="project" value="TreeGrafter"/>
</dbReference>
<evidence type="ECO:0000313" key="5">
    <source>
        <dbReference type="Proteomes" id="UP000008460"/>
    </source>
</evidence>
<dbReference type="Proteomes" id="UP000008460">
    <property type="component" value="Chromosome"/>
</dbReference>
<dbReference type="Pfam" id="PF08447">
    <property type="entry name" value="PAS_3"/>
    <property type="match status" value="1"/>
</dbReference>
<dbReference type="InterPro" id="IPR000014">
    <property type="entry name" value="PAS"/>
</dbReference>
<dbReference type="Gene3D" id="3.60.40.10">
    <property type="entry name" value="PPM-type phosphatase domain"/>
    <property type="match status" value="1"/>
</dbReference>
<dbReference type="KEGG" id="cfi:Celf_2398"/>
<dbReference type="SUPFAM" id="SSF55781">
    <property type="entry name" value="GAF domain-like"/>
    <property type="match status" value="1"/>
</dbReference>
<organism evidence="4 5">
    <name type="scientific">Cellulomonas fimi (strain ATCC 484 / DSM 20113 / JCM 1341 / CCUG 24087 / LMG 16345 / NBRC 15513 / NCIMB 8980 / NCTC 7547 / NRS-133)</name>
    <dbReference type="NCBI Taxonomy" id="590998"/>
    <lineage>
        <taxon>Bacteria</taxon>
        <taxon>Bacillati</taxon>
        <taxon>Actinomycetota</taxon>
        <taxon>Actinomycetes</taxon>
        <taxon>Micrococcales</taxon>
        <taxon>Cellulomonadaceae</taxon>
        <taxon>Cellulomonas</taxon>
    </lineage>
</organism>
<dbReference type="SMART" id="SM00091">
    <property type="entry name" value="PAS"/>
    <property type="match status" value="2"/>
</dbReference>
<dbReference type="SMART" id="SM00086">
    <property type="entry name" value="PAC"/>
    <property type="match status" value="1"/>
</dbReference>